<comment type="similarity">
    <text evidence="1">Belongs to the transglycosylase Slt family.</text>
</comment>
<gene>
    <name evidence="3" type="ORF">P343_04770</name>
</gene>
<name>V6IZJ2_9BACL</name>
<dbReference type="PROSITE" id="PS00922">
    <property type="entry name" value="TRANSGLYCOSYLASE"/>
    <property type="match status" value="1"/>
</dbReference>
<dbReference type="AlphaFoldDB" id="V6IZJ2"/>
<dbReference type="InterPro" id="IPR000189">
    <property type="entry name" value="Transglyc_AS"/>
</dbReference>
<dbReference type="GO" id="GO:0000270">
    <property type="term" value="P:peptidoglycan metabolic process"/>
    <property type="evidence" value="ECO:0007669"/>
    <property type="project" value="InterPro"/>
</dbReference>
<reference evidence="3 4" key="1">
    <citation type="journal article" date="2013" name="Genome Announc.">
        <title>Genome Sequence of Sporolactobacillus laevolacticus DSM442, an Efficient Polymer-Grade D-Lactate Producer from Agricultural Waste Cottonseed as a Nitrogen Source.</title>
        <authorList>
            <person name="Wang H."/>
            <person name="Wang L."/>
            <person name="Ju J."/>
            <person name="Yu B."/>
            <person name="Ma Y."/>
        </authorList>
    </citation>
    <scope>NUCLEOTIDE SEQUENCE [LARGE SCALE GENOMIC DNA]</scope>
    <source>
        <strain evidence="3 4">DSM 442</strain>
    </source>
</reference>
<proteinExistence type="inferred from homology"/>
<dbReference type="PANTHER" id="PTHR37423:SF2">
    <property type="entry name" value="MEMBRANE-BOUND LYTIC MUREIN TRANSGLYCOSYLASE C"/>
    <property type="match status" value="1"/>
</dbReference>
<evidence type="ECO:0000313" key="3">
    <source>
        <dbReference type="EMBL" id="EST12937.1"/>
    </source>
</evidence>
<dbReference type="SUPFAM" id="SSF53955">
    <property type="entry name" value="Lysozyme-like"/>
    <property type="match status" value="1"/>
</dbReference>
<dbReference type="Proteomes" id="UP000018296">
    <property type="component" value="Unassembled WGS sequence"/>
</dbReference>
<dbReference type="RefSeq" id="WP_023509257.1">
    <property type="nucleotide sequence ID" value="NZ_AWTC01000003.1"/>
</dbReference>
<sequence length="254" mass="26794">MSVDPSTMAQLLSMSVLSGNQSQSDQSSPFSGQTNSNFTNLLSAFLLLMENSSLGSNETADQSAAGYDSLAYTPYQSLNSTDTSESENTDNLLWQQLSTSLSPLGLTQGLNTSSLGHAAALSGSSNTNDYNETIQAMSKKYSVDANLIRSVIDAESGGNPNATSAAGAQGLMQLMPGTAVALGVQNAYDPVQNIEGGTKYLRKLLDRYDNNYNLALAAYNAGSGNVAKYGGVPPFAETQSYVKKIMDKIQSFQA</sequence>
<dbReference type="Pfam" id="PF01464">
    <property type="entry name" value="SLT"/>
    <property type="match status" value="1"/>
</dbReference>
<dbReference type="EMBL" id="AWTC01000003">
    <property type="protein sequence ID" value="EST12937.1"/>
    <property type="molecule type" value="Genomic_DNA"/>
</dbReference>
<accession>V6IZJ2</accession>
<keyword evidence="4" id="KW-1185">Reference proteome</keyword>
<dbReference type="Gene3D" id="1.10.530.10">
    <property type="match status" value="1"/>
</dbReference>
<dbReference type="eggNOG" id="COG0741">
    <property type="taxonomic scope" value="Bacteria"/>
</dbReference>
<evidence type="ECO:0000313" key="4">
    <source>
        <dbReference type="Proteomes" id="UP000018296"/>
    </source>
</evidence>
<dbReference type="STRING" id="1395513.P343_04770"/>
<feature type="domain" description="Transglycosylase SLT" evidence="2">
    <location>
        <begin position="133"/>
        <end position="232"/>
    </location>
</feature>
<dbReference type="InterPro" id="IPR023346">
    <property type="entry name" value="Lysozyme-like_dom_sf"/>
</dbReference>
<protein>
    <submittedName>
        <fullName evidence="3">Lytic transglycosylase</fullName>
    </submittedName>
</protein>
<dbReference type="CDD" id="cd00254">
    <property type="entry name" value="LT-like"/>
    <property type="match status" value="1"/>
</dbReference>
<dbReference type="InterPro" id="IPR008258">
    <property type="entry name" value="Transglycosylase_SLT_dom_1"/>
</dbReference>
<evidence type="ECO:0000259" key="2">
    <source>
        <dbReference type="Pfam" id="PF01464"/>
    </source>
</evidence>
<dbReference type="PATRIC" id="fig|1395513.3.peg.977"/>
<comment type="caution">
    <text evidence="3">The sequence shown here is derived from an EMBL/GenBank/DDBJ whole genome shotgun (WGS) entry which is preliminary data.</text>
</comment>
<dbReference type="GO" id="GO:0008933">
    <property type="term" value="F:peptidoglycan lytic transglycosylase activity"/>
    <property type="evidence" value="ECO:0007669"/>
    <property type="project" value="InterPro"/>
</dbReference>
<dbReference type="OrthoDB" id="9815002at2"/>
<dbReference type="GO" id="GO:0016020">
    <property type="term" value="C:membrane"/>
    <property type="evidence" value="ECO:0007669"/>
    <property type="project" value="InterPro"/>
</dbReference>
<evidence type="ECO:0000256" key="1">
    <source>
        <dbReference type="ARBA" id="ARBA00007734"/>
    </source>
</evidence>
<dbReference type="PANTHER" id="PTHR37423">
    <property type="entry name" value="SOLUBLE LYTIC MUREIN TRANSGLYCOSYLASE-RELATED"/>
    <property type="match status" value="1"/>
</dbReference>
<organism evidence="3 4">
    <name type="scientific">Sporolactobacillus laevolacticus DSM 442</name>
    <dbReference type="NCBI Taxonomy" id="1395513"/>
    <lineage>
        <taxon>Bacteria</taxon>
        <taxon>Bacillati</taxon>
        <taxon>Bacillota</taxon>
        <taxon>Bacilli</taxon>
        <taxon>Bacillales</taxon>
        <taxon>Sporolactobacillaceae</taxon>
        <taxon>Sporolactobacillus</taxon>
    </lineage>
</organism>